<name>A0ABW0XDM2_9ACTN</name>
<evidence type="ECO:0000313" key="3">
    <source>
        <dbReference type="EMBL" id="MFC5668637.1"/>
    </source>
</evidence>
<feature type="region of interest" description="Disordered" evidence="1">
    <location>
        <begin position="194"/>
        <end position="216"/>
    </location>
</feature>
<gene>
    <name evidence="3" type="ORF">ACFP2V_00455</name>
</gene>
<dbReference type="SUPFAM" id="SSF109854">
    <property type="entry name" value="DinB/YfiT-like putative metalloenzymes"/>
    <property type="match status" value="1"/>
</dbReference>
<proteinExistence type="predicted"/>
<evidence type="ECO:0000313" key="4">
    <source>
        <dbReference type="Proteomes" id="UP001596183"/>
    </source>
</evidence>
<dbReference type="Proteomes" id="UP001596183">
    <property type="component" value="Unassembled WGS sequence"/>
</dbReference>
<organism evidence="3 4">
    <name type="scientific">Streptomyces incanus</name>
    <dbReference type="NCBI Taxonomy" id="887453"/>
    <lineage>
        <taxon>Bacteria</taxon>
        <taxon>Bacillati</taxon>
        <taxon>Actinomycetota</taxon>
        <taxon>Actinomycetes</taxon>
        <taxon>Kitasatosporales</taxon>
        <taxon>Streptomycetaceae</taxon>
        <taxon>Streptomyces</taxon>
    </lineage>
</organism>
<reference evidence="4" key="1">
    <citation type="journal article" date="2019" name="Int. J. Syst. Evol. Microbiol.">
        <title>The Global Catalogue of Microorganisms (GCM) 10K type strain sequencing project: providing services to taxonomists for standard genome sequencing and annotation.</title>
        <authorList>
            <consortium name="The Broad Institute Genomics Platform"/>
            <consortium name="The Broad Institute Genome Sequencing Center for Infectious Disease"/>
            <person name="Wu L."/>
            <person name="Ma J."/>
        </authorList>
    </citation>
    <scope>NUCLEOTIDE SEQUENCE [LARGE SCALE GENOMIC DNA]</scope>
    <source>
        <strain evidence="4">JCM 13852</strain>
    </source>
</reference>
<feature type="domain" description="Mycothiol-dependent maleylpyruvate isomerase metal-binding" evidence="2">
    <location>
        <begin position="9"/>
        <end position="131"/>
    </location>
</feature>
<comment type="caution">
    <text evidence="3">The sequence shown here is derived from an EMBL/GenBank/DDBJ whole genome shotgun (WGS) entry which is preliminary data.</text>
</comment>
<sequence>MDIRKLDRTAVRETVRVLEQADIEDWDVPTPCADWTLRRLVAHMAGQHHGFAAAAGGGGDDLAVWQPAALGADPLTAYRTAADAVLDAFARPDVLTREFAIPEISAGTRFPAPTAIGFHFLDYVVHGWDVARALGVPLHLDTETAEAALVIALRVPDGERRLGPAAQFRPALSAPPGADTLDLVLTALGRSPGWSAPAAPASAPRHRSEQGDAHAR</sequence>
<dbReference type="InterPro" id="IPR024344">
    <property type="entry name" value="MDMPI_metal-binding"/>
</dbReference>
<dbReference type="InterPro" id="IPR017517">
    <property type="entry name" value="Maleyloyr_isom"/>
</dbReference>
<evidence type="ECO:0000259" key="2">
    <source>
        <dbReference type="Pfam" id="PF11716"/>
    </source>
</evidence>
<feature type="compositionally biased region" description="Basic and acidic residues" evidence="1">
    <location>
        <begin position="206"/>
        <end position="216"/>
    </location>
</feature>
<dbReference type="EMBL" id="JBHSPC010000001">
    <property type="protein sequence ID" value="MFC5668637.1"/>
    <property type="molecule type" value="Genomic_DNA"/>
</dbReference>
<keyword evidence="4" id="KW-1185">Reference proteome</keyword>
<dbReference type="NCBIfam" id="TIGR03083">
    <property type="entry name" value="maleylpyruvate isomerase family mycothiol-dependent enzyme"/>
    <property type="match status" value="1"/>
</dbReference>
<dbReference type="NCBIfam" id="TIGR03086">
    <property type="entry name" value="TIGR03086 family metal-binding protein"/>
    <property type="match status" value="1"/>
</dbReference>
<dbReference type="RefSeq" id="WP_381204254.1">
    <property type="nucleotide sequence ID" value="NZ_JBHSPC010000001.1"/>
</dbReference>
<protein>
    <submittedName>
        <fullName evidence="3">TIGR03086 family metal-binding protein</fullName>
    </submittedName>
</protein>
<evidence type="ECO:0000256" key="1">
    <source>
        <dbReference type="SAM" id="MobiDB-lite"/>
    </source>
</evidence>
<accession>A0ABW0XDM2</accession>
<dbReference type="Gene3D" id="1.20.120.450">
    <property type="entry name" value="dinb family like domain"/>
    <property type="match status" value="1"/>
</dbReference>
<dbReference type="InterPro" id="IPR034660">
    <property type="entry name" value="DinB/YfiT-like"/>
</dbReference>
<dbReference type="Pfam" id="PF11716">
    <property type="entry name" value="MDMPI_N"/>
    <property type="match status" value="1"/>
</dbReference>
<dbReference type="InterPro" id="IPR017520">
    <property type="entry name" value="CHP03086"/>
</dbReference>